<accession>A0A1G6L5T6</accession>
<proteinExistence type="predicted"/>
<dbReference type="Pfam" id="PF08241">
    <property type="entry name" value="Methyltransf_11"/>
    <property type="match status" value="1"/>
</dbReference>
<evidence type="ECO:0000313" key="3">
    <source>
        <dbReference type="Proteomes" id="UP000199416"/>
    </source>
</evidence>
<keyword evidence="2" id="KW-0808">Transferase</keyword>
<dbReference type="Proteomes" id="UP000199416">
    <property type="component" value="Unassembled WGS sequence"/>
</dbReference>
<name>A0A1G6L5T6_9ACTN</name>
<feature type="domain" description="Methyltransferase type 11" evidence="1">
    <location>
        <begin position="212"/>
        <end position="263"/>
    </location>
</feature>
<evidence type="ECO:0000259" key="1">
    <source>
        <dbReference type="Pfam" id="PF08241"/>
    </source>
</evidence>
<dbReference type="STRING" id="1190417.SAMN05660690_1211"/>
<reference evidence="3" key="1">
    <citation type="submission" date="2016-10" db="EMBL/GenBank/DDBJ databases">
        <authorList>
            <person name="Varghese N."/>
            <person name="Submissions S."/>
        </authorList>
    </citation>
    <scope>NUCLEOTIDE SEQUENCE [LARGE SCALE GENOMIC DNA]</scope>
    <source>
        <strain evidence="3">DSM 45421</strain>
    </source>
</reference>
<gene>
    <name evidence="2" type="ORF">SAMN05660690_1211</name>
</gene>
<dbReference type="Gene3D" id="2.20.25.10">
    <property type="match status" value="1"/>
</dbReference>
<dbReference type="GO" id="GO:0008757">
    <property type="term" value="F:S-adenosylmethionine-dependent methyltransferase activity"/>
    <property type="evidence" value="ECO:0007669"/>
    <property type="project" value="InterPro"/>
</dbReference>
<keyword evidence="3" id="KW-1185">Reference proteome</keyword>
<evidence type="ECO:0000313" key="2">
    <source>
        <dbReference type="EMBL" id="SDC38537.1"/>
    </source>
</evidence>
<dbReference type="RefSeq" id="WP_217637075.1">
    <property type="nucleotide sequence ID" value="NZ_FMZF01000002.1"/>
</dbReference>
<dbReference type="EMBL" id="FMZF01000002">
    <property type="protein sequence ID" value="SDC38537.1"/>
    <property type="molecule type" value="Genomic_DNA"/>
</dbReference>
<dbReference type="CDD" id="cd02440">
    <property type="entry name" value="AdoMet_MTases"/>
    <property type="match status" value="1"/>
</dbReference>
<dbReference type="Gene3D" id="3.40.50.150">
    <property type="entry name" value="Vaccinia Virus protein VP39"/>
    <property type="match status" value="1"/>
</dbReference>
<sequence>MRTDILVCPTSKQPLREVPLEVAERDLPRGSAFQAPLLTGCQPVGRTPTVWLRADGRGAYPVEDGFPVLRAPEMLTPSDQERVVDVTVEPYSEVYSELLHYSGMGRADAASIDSSTALRDMRRLTDLAESGRVAFPDPPGTWLDAKYELGAQYDAFRHLRPLRGARVLQLGGSGLHAVRFLLAGAEEAWLASPMTGELLFGTALAARCGVADRLHSVAGLAEELPFADNSFDAIYSQGCVHHWVVPLAGPECLRVLRSGGRFAAVEPWRGPLYGIGTKLLGKRDRNVECVVLTAGRVAVPFGGLDALTVVHHGALTRYVLLALTRAGLKFDRRVVWRIGRIDDAISSAIPHLRDTGSSVAILGVRPGVARTDAAGDMTHQMSIS</sequence>
<protein>
    <submittedName>
        <fullName evidence="2">Methyltransferase domain-containing protein</fullName>
    </submittedName>
</protein>
<dbReference type="AlphaFoldDB" id="A0A1G6L5T6"/>
<dbReference type="InterPro" id="IPR029063">
    <property type="entry name" value="SAM-dependent_MTases_sf"/>
</dbReference>
<keyword evidence="2" id="KW-0489">Methyltransferase</keyword>
<organism evidence="2 3">
    <name type="scientific">Geodermatophilus telluris</name>
    <dbReference type="NCBI Taxonomy" id="1190417"/>
    <lineage>
        <taxon>Bacteria</taxon>
        <taxon>Bacillati</taxon>
        <taxon>Actinomycetota</taxon>
        <taxon>Actinomycetes</taxon>
        <taxon>Geodermatophilales</taxon>
        <taxon>Geodermatophilaceae</taxon>
        <taxon>Geodermatophilus</taxon>
    </lineage>
</organism>
<dbReference type="GO" id="GO:0032259">
    <property type="term" value="P:methylation"/>
    <property type="evidence" value="ECO:0007669"/>
    <property type="project" value="UniProtKB-KW"/>
</dbReference>
<dbReference type="SUPFAM" id="SSF53335">
    <property type="entry name" value="S-adenosyl-L-methionine-dependent methyltransferases"/>
    <property type="match status" value="1"/>
</dbReference>
<dbReference type="InterPro" id="IPR013216">
    <property type="entry name" value="Methyltransf_11"/>
</dbReference>